<dbReference type="RefSeq" id="WP_013029686.1">
    <property type="nucleotide sequence ID" value="NC_013959.1"/>
</dbReference>
<dbReference type="PANTHER" id="PTHR37164">
    <property type="entry name" value="BACTERIOHEMERYTHRIN"/>
    <property type="match status" value="1"/>
</dbReference>
<dbReference type="InterPro" id="IPR012827">
    <property type="entry name" value="Hemerythrin_metal-bd"/>
</dbReference>
<dbReference type="GO" id="GO:0005344">
    <property type="term" value="F:oxygen carrier activity"/>
    <property type="evidence" value="ECO:0007669"/>
    <property type="project" value="UniProtKB-KW"/>
</dbReference>
<keyword evidence="7" id="KW-1185">Reference proteome</keyword>
<sequence length="138" mass="16173">MQWKDEYSVGVAEIDDQHKGIINLFTEIDAAIESRGSWADVFFKLEQLREHARFHFALEESLMRMHGYSKLAEHAEQHKHFLGKLDQLQMTTLSRQVTMSTISYLSTWYAEHMQTQDQDFVRYIIDNGKVNLTHLPTA</sequence>
<proteinExistence type="inferred from homology"/>
<dbReference type="PROSITE" id="PS00550">
    <property type="entry name" value="HEMERYTHRINS"/>
    <property type="match status" value="1"/>
</dbReference>
<dbReference type="AlphaFoldDB" id="D5CS52"/>
<dbReference type="GO" id="GO:0046872">
    <property type="term" value="F:metal ion binding"/>
    <property type="evidence" value="ECO:0007669"/>
    <property type="project" value="UniProtKB-KW"/>
</dbReference>
<dbReference type="Pfam" id="PF01814">
    <property type="entry name" value="Hemerythrin"/>
    <property type="match status" value="1"/>
</dbReference>
<dbReference type="Gene3D" id="1.20.120.50">
    <property type="entry name" value="Hemerythrin-like"/>
    <property type="match status" value="1"/>
</dbReference>
<evidence type="ECO:0000256" key="3">
    <source>
        <dbReference type="ARBA" id="ARBA00022723"/>
    </source>
</evidence>
<keyword evidence="2" id="KW-0561">Oxygen transport</keyword>
<dbReference type="SUPFAM" id="SSF47188">
    <property type="entry name" value="Hemerythrin-like"/>
    <property type="match status" value="1"/>
</dbReference>
<dbReference type="HOGENOM" id="CLU_086902_3_1_4"/>
<keyword evidence="2" id="KW-0813">Transport</keyword>
<accession>D5CS52</accession>
<dbReference type="InterPro" id="IPR016131">
    <property type="entry name" value="Haemerythrin_Fe_BS"/>
</dbReference>
<dbReference type="Proteomes" id="UP000001625">
    <property type="component" value="Chromosome"/>
</dbReference>
<comment type="similarity">
    <text evidence="1">Belongs to the hemerythrin family.</text>
</comment>
<dbReference type="NCBIfam" id="TIGR02481">
    <property type="entry name" value="hemeryth_dom"/>
    <property type="match status" value="1"/>
</dbReference>
<dbReference type="OrthoDB" id="5296936at2"/>
<keyword evidence="3" id="KW-0479">Metal-binding</keyword>
<organism evidence="6 7">
    <name type="scientific">Sideroxydans lithotrophicus (strain ES-1)</name>
    <dbReference type="NCBI Taxonomy" id="580332"/>
    <lineage>
        <taxon>Bacteria</taxon>
        <taxon>Pseudomonadati</taxon>
        <taxon>Pseudomonadota</taxon>
        <taxon>Betaproteobacteria</taxon>
        <taxon>Nitrosomonadales</taxon>
        <taxon>Gallionellaceae</taxon>
        <taxon>Sideroxydans</taxon>
    </lineage>
</organism>
<keyword evidence="4" id="KW-0408">Iron</keyword>
<reference evidence="6 7" key="1">
    <citation type="submission" date="2010-03" db="EMBL/GenBank/DDBJ databases">
        <title>Complete sequence of Sideroxydans lithotrophicus ES-1.</title>
        <authorList>
            <consortium name="US DOE Joint Genome Institute"/>
            <person name="Lucas S."/>
            <person name="Copeland A."/>
            <person name="Lapidus A."/>
            <person name="Cheng J.-F."/>
            <person name="Bruce D."/>
            <person name="Goodwin L."/>
            <person name="Pitluck S."/>
            <person name="Munk A.C."/>
            <person name="Detter J.C."/>
            <person name="Han C."/>
            <person name="Tapia R."/>
            <person name="Larimer F."/>
            <person name="Land M."/>
            <person name="Hauser L."/>
            <person name="Kyrpides N."/>
            <person name="Ivanova N."/>
            <person name="Emerson D."/>
            <person name="Woyke T."/>
        </authorList>
    </citation>
    <scope>NUCLEOTIDE SEQUENCE [LARGE SCALE GENOMIC DNA]</scope>
    <source>
        <strain evidence="6 7">ES-1</strain>
    </source>
</reference>
<evidence type="ECO:0000256" key="4">
    <source>
        <dbReference type="ARBA" id="ARBA00023004"/>
    </source>
</evidence>
<dbReference type="NCBIfam" id="NF033749">
    <property type="entry name" value="bact_hemeryth"/>
    <property type="match status" value="1"/>
</dbReference>
<dbReference type="InterPro" id="IPR035938">
    <property type="entry name" value="Hemerythrin-like_sf"/>
</dbReference>
<evidence type="ECO:0000313" key="6">
    <source>
        <dbReference type="EMBL" id="ADE11788.1"/>
    </source>
</evidence>
<dbReference type="STRING" id="580332.Slit_1555"/>
<dbReference type="InterPro" id="IPR012312">
    <property type="entry name" value="Hemerythrin-like"/>
</dbReference>
<gene>
    <name evidence="6" type="ordered locus">Slit_1555</name>
</gene>
<dbReference type="PANTHER" id="PTHR37164:SF1">
    <property type="entry name" value="BACTERIOHEMERYTHRIN"/>
    <property type="match status" value="1"/>
</dbReference>
<dbReference type="CDD" id="cd12107">
    <property type="entry name" value="Hemerythrin"/>
    <property type="match status" value="1"/>
</dbReference>
<feature type="domain" description="Hemerythrin-like" evidence="5">
    <location>
        <begin position="10"/>
        <end position="122"/>
    </location>
</feature>
<dbReference type="eggNOG" id="COG2703">
    <property type="taxonomic scope" value="Bacteria"/>
</dbReference>
<evidence type="ECO:0000313" key="7">
    <source>
        <dbReference type="Proteomes" id="UP000001625"/>
    </source>
</evidence>
<evidence type="ECO:0000259" key="5">
    <source>
        <dbReference type="Pfam" id="PF01814"/>
    </source>
</evidence>
<protein>
    <submittedName>
        <fullName evidence="6">Hemerythrin-like metal-binding protein</fullName>
    </submittedName>
</protein>
<name>D5CS52_SIDLE</name>
<dbReference type="EMBL" id="CP001965">
    <property type="protein sequence ID" value="ADE11788.1"/>
    <property type="molecule type" value="Genomic_DNA"/>
</dbReference>
<dbReference type="KEGG" id="slt:Slit_1555"/>
<evidence type="ECO:0000256" key="1">
    <source>
        <dbReference type="ARBA" id="ARBA00010587"/>
    </source>
</evidence>
<evidence type="ECO:0000256" key="2">
    <source>
        <dbReference type="ARBA" id="ARBA00022621"/>
    </source>
</evidence>
<dbReference type="InterPro" id="IPR050669">
    <property type="entry name" value="Hemerythrin"/>
</dbReference>